<dbReference type="STRING" id="204669.Acid345_2178"/>
<dbReference type="HOGENOM" id="CLU_500368_0_0_0"/>
<dbReference type="KEGG" id="aba:Acid345_2178"/>
<evidence type="ECO:0000313" key="2">
    <source>
        <dbReference type="EMBL" id="ABF41179.1"/>
    </source>
</evidence>
<evidence type="ECO:0008006" key="4">
    <source>
        <dbReference type="Google" id="ProtNLM"/>
    </source>
</evidence>
<proteinExistence type="predicted"/>
<dbReference type="OrthoDB" id="127238at2"/>
<dbReference type="AlphaFoldDB" id="Q1IPM1"/>
<evidence type="ECO:0000256" key="1">
    <source>
        <dbReference type="SAM" id="MobiDB-lite"/>
    </source>
</evidence>
<dbReference type="NCBIfam" id="TIGR03436">
    <property type="entry name" value="acidobact_VWFA"/>
    <property type="match status" value="1"/>
</dbReference>
<accession>Q1IPM1</accession>
<dbReference type="EnsemblBacteria" id="ABF41179">
    <property type="protein sequence ID" value="ABF41179"/>
    <property type="gene ID" value="Acid345_2178"/>
</dbReference>
<sequence>MECNVHIGSKFVTHRTLFGLALILLGTTIAAQQPAAPDKPTTFSSRTELVTVPVIVNDKSGKHMTGLKQTDFTLEENGHRREIANFEEITTTAAPLKPRPAAQYEFSNFIPSDGQTRRVTIIVVDLLNTPFLYQARARAEIVKFLSNHLQDNGPTALNVLNRNGLRPVHSFTTDTSVLIAALNKLKSNISTQDELATGAFVNPESSNALDDPSSTEASQLLEIMNQRADADFGAYKQRIQTLTTLDALDQIAQSYAGIPGRKTLIWATGGLPFLLNDPDSVTGIDTTLMDNYQRTWRALNAAEIAVYPVDAQGLLGPDLSQRAMSARSRPPAMTQASRTGVRAPTPLPVDPRQNAQDSLRAFAHSTGGHPCINQNDLATCFARAEEDSSQYYLLSYYLPSDDRKPGWRKLKVQVAGAHGEIRARDGFYVGDNPAPDSKRARNELQLAYSSPLAFTAVPMEVHIAKAAPAENNTRKVSFDLHFPANSISIAAPDNAIGLDIEAIATDEKGKSVRVFAKTISAHLKPESLPGVNKNGFRLAEELVIAKGHYQLLFVVRDDGNGKIGTLGAPLQVD</sequence>
<name>Q1IPM1_KORVE</name>
<feature type="region of interest" description="Disordered" evidence="1">
    <location>
        <begin position="325"/>
        <end position="349"/>
    </location>
</feature>
<reference evidence="2 3" key="1">
    <citation type="journal article" date="2009" name="Appl. Environ. Microbiol.">
        <title>Three genomes from the phylum Acidobacteria provide insight into the lifestyles of these microorganisms in soils.</title>
        <authorList>
            <person name="Ward N.L."/>
            <person name="Challacombe J.F."/>
            <person name="Janssen P.H."/>
            <person name="Henrissat B."/>
            <person name="Coutinho P.M."/>
            <person name="Wu M."/>
            <person name="Xie G."/>
            <person name="Haft D.H."/>
            <person name="Sait M."/>
            <person name="Badger J."/>
            <person name="Barabote R.D."/>
            <person name="Bradley B."/>
            <person name="Brettin T.S."/>
            <person name="Brinkac L.M."/>
            <person name="Bruce D."/>
            <person name="Creasy T."/>
            <person name="Daugherty S.C."/>
            <person name="Davidsen T.M."/>
            <person name="DeBoy R.T."/>
            <person name="Detter J.C."/>
            <person name="Dodson R.J."/>
            <person name="Durkin A.S."/>
            <person name="Ganapathy A."/>
            <person name="Gwinn-Giglio M."/>
            <person name="Han C.S."/>
            <person name="Khouri H."/>
            <person name="Kiss H."/>
            <person name="Kothari S.P."/>
            <person name="Madupu R."/>
            <person name="Nelson K.E."/>
            <person name="Nelson W.C."/>
            <person name="Paulsen I."/>
            <person name="Penn K."/>
            <person name="Ren Q."/>
            <person name="Rosovitz M.J."/>
            <person name="Selengut J.D."/>
            <person name="Shrivastava S."/>
            <person name="Sullivan S.A."/>
            <person name="Tapia R."/>
            <person name="Thompson L.S."/>
            <person name="Watkins K.L."/>
            <person name="Yang Q."/>
            <person name="Yu C."/>
            <person name="Zafar N."/>
            <person name="Zhou L."/>
            <person name="Kuske C.R."/>
        </authorList>
    </citation>
    <scope>NUCLEOTIDE SEQUENCE [LARGE SCALE GENOMIC DNA]</scope>
    <source>
        <strain evidence="2 3">Ellin345</strain>
    </source>
</reference>
<gene>
    <name evidence="2" type="ordered locus">Acid345_2178</name>
</gene>
<organism evidence="2 3">
    <name type="scientific">Koribacter versatilis (strain Ellin345)</name>
    <dbReference type="NCBI Taxonomy" id="204669"/>
    <lineage>
        <taxon>Bacteria</taxon>
        <taxon>Pseudomonadati</taxon>
        <taxon>Acidobacteriota</taxon>
        <taxon>Terriglobia</taxon>
        <taxon>Terriglobales</taxon>
        <taxon>Candidatus Korobacteraceae</taxon>
        <taxon>Candidatus Korobacter</taxon>
    </lineage>
</organism>
<dbReference type="Proteomes" id="UP000002432">
    <property type="component" value="Chromosome"/>
</dbReference>
<dbReference type="EMBL" id="CP000360">
    <property type="protein sequence ID" value="ABF41179.1"/>
    <property type="molecule type" value="Genomic_DNA"/>
</dbReference>
<dbReference type="InterPro" id="IPR017802">
    <property type="entry name" value="VWFA-rel_acidobac-type"/>
</dbReference>
<keyword evidence="3" id="KW-1185">Reference proteome</keyword>
<dbReference type="eggNOG" id="ENOG50333CD">
    <property type="taxonomic scope" value="Bacteria"/>
</dbReference>
<protein>
    <recommendedName>
        <fullName evidence="4">VWFA domain-containing protein</fullName>
    </recommendedName>
</protein>
<evidence type="ECO:0000313" key="3">
    <source>
        <dbReference type="Proteomes" id="UP000002432"/>
    </source>
</evidence>